<comment type="caution">
    <text evidence="2">The sequence shown here is derived from an EMBL/GenBank/DDBJ whole genome shotgun (WGS) entry which is preliminary data.</text>
</comment>
<accession>A0A318J7Q5</accession>
<evidence type="ECO:0000313" key="2">
    <source>
        <dbReference type="EMBL" id="PXX42710.1"/>
    </source>
</evidence>
<keyword evidence="3" id="KW-1185">Reference proteome</keyword>
<sequence>MKLPGNKALFAISILAGTLAIVGMAAYSRLETAKPATQADEKIVVPATHHLYGQIHVSEQITPENIAALKQQGIQNIIAMRPDGEAPNQASAATIERNAVAAGLKFTYIPIPHGDIPDASISALQQALDKNEGPVLLYCRSGSRAARTWSLVEASRAGGMDAATILSTVKSAGLKADDLEALIQKRIAARGEGSKS</sequence>
<feature type="domain" description="Rhodanese" evidence="1">
    <location>
        <begin position="109"/>
        <end position="151"/>
    </location>
</feature>
<dbReference type="InterPro" id="IPR005939">
    <property type="entry name" value="BLH_phosphatase-like"/>
</dbReference>
<dbReference type="NCBIfam" id="TIGR01244">
    <property type="entry name" value="TIGR01244 family sulfur transferase"/>
    <property type="match status" value="1"/>
</dbReference>
<evidence type="ECO:0000259" key="1">
    <source>
        <dbReference type="PROSITE" id="PS50206"/>
    </source>
</evidence>
<dbReference type="AlphaFoldDB" id="A0A318J7Q5"/>
<dbReference type="Proteomes" id="UP000247792">
    <property type="component" value="Unassembled WGS sequence"/>
</dbReference>
<dbReference type="InterPro" id="IPR001763">
    <property type="entry name" value="Rhodanese-like_dom"/>
</dbReference>
<gene>
    <name evidence="2" type="ORF">DFR42_105373</name>
</gene>
<protein>
    <submittedName>
        <fullName evidence="2">Uncharacterized protein (TIGR01244 family)</fullName>
    </submittedName>
</protein>
<dbReference type="InterPro" id="IPR029021">
    <property type="entry name" value="Prot-tyrosine_phosphatase-like"/>
</dbReference>
<dbReference type="Gene3D" id="3.90.190.10">
    <property type="entry name" value="Protein tyrosine phosphatase superfamily"/>
    <property type="match status" value="1"/>
</dbReference>
<dbReference type="EMBL" id="QJKB01000005">
    <property type="protein sequence ID" value="PXX42710.1"/>
    <property type="molecule type" value="Genomic_DNA"/>
</dbReference>
<evidence type="ECO:0000313" key="3">
    <source>
        <dbReference type="Proteomes" id="UP000247792"/>
    </source>
</evidence>
<dbReference type="SUPFAM" id="SSF52799">
    <property type="entry name" value="(Phosphotyrosine protein) phosphatases II"/>
    <property type="match status" value="1"/>
</dbReference>
<dbReference type="GO" id="GO:0016787">
    <property type="term" value="F:hydrolase activity"/>
    <property type="evidence" value="ECO:0007669"/>
    <property type="project" value="InterPro"/>
</dbReference>
<dbReference type="RefSeq" id="WP_170133563.1">
    <property type="nucleotide sequence ID" value="NZ_QJKB01000005.1"/>
</dbReference>
<name>A0A318J7Q5_9BURK</name>
<dbReference type="Pfam" id="PF04273">
    <property type="entry name" value="BLH_phosphatase"/>
    <property type="match status" value="1"/>
</dbReference>
<reference evidence="2 3" key="1">
    <citation type="submission" date="2018-05" db="EMBL/GenBank/DDBJ databases">
        <title>Genomic Encyclopedia of Type Strains, Phase IV (KMG-IV): sequencing the most valuable type-strain genomes for metagenomic binning, comparative biology and taxonomic classification.</title>
        <authorList>
            <person name="Goeker M."/>
        </authorList>
    </citation>
    <scope>NUCLEOTIDE SEQUENCE [LARGE SCALE GENOMIC DNA]</scope>
    <source>
        <strain evidence="2 3">DSM 19792</strain>
    </source>
</reference>
<dbReference type="PROSITE" id="PS50206">
    <property type="entry name" value="RHODANESE_3"/>
    <property type="match status" value="1"/>
</dbReference>
<proteinExistence type="predicted"/>
<organism evidence="2 3">
    <name type="scientific">Undibacterium pigrum</name>
    <dbReference type="NCBI Taxonomy" id="401470"/>
    <lineage>
        <taxon>Bacteria</taxon>
        <taxon>Pseudomonadati</taxon>
        <taxon>Pseudomonadota</taxon>
        <taxon>Betaproteobacteria</taxon>
        <taxon>Burkholderiales</taxon>
        <taxon>Oxalobacteraceae</taxon>
        <taxon>Undibacterium</taxon>
    </lineage>
</organism>